<evidence type="ECO:0000313" key="8">
    <source>
        <dbReference type="Proteomes" id="UP000327013"/>
    </source>
</evidence>
<organism evidence="7 8">
    <name type="scientific">Carpinus fangiana</name>
    <dbReference type="NCBI Taxonomy" id="176857"/>
    <lineage>
        <taxon>Eukaryota</taxon>
        <taxon>Viridiplantae</taxon>
        <taxon>Streptophyta</taxon>
        <taxon>Embryophyta</taxon>
        <taxon>Tracheophyta</taxon>
        <taxon>Spermatophyta</taxon>
        <taxon>Magnoliopsida</taxon>
        <taxon>eudicotyledons</taxon>
        <taxon>Gunneridae</taxon>
        <taxon>Pentapetalae</taxon>
        <taxon>rosids</taxon>
        <taxon>fabids</taxon>
        <taxon>Fagales</taxon>
        <taxon>Betulaceae</taxon>
        <taxon>Carpinus</taxon>
    </lineage>
</organism>
<keyword evidence="3" id="KW-0863">Zinc-finger</keyword>
<dbReference type="GO" id="GO:0008270">
    <property type="term" value="F:zinc ion binding"/>
    <property type="evidence" value="ECO:0007669"/>
    <property type="project" value="UniProtKB-KW"/>
</dbReference>
<evidence type="ECO:0000259" key="6">
    <source>
        <dbReference type="PROSITE" id="PS50081"/>
    </source>
</evidence>
<evidence type="ECO:0000313" key="7">
    <source>
        <dbReference type="EMBL" id="KAE8056835.1"/>
    </source>
</evidence>
<keyword evidence="4" id="KW-0862">Zinc</keyword>
<dbReference type="AlphaFoldDB" id="A0A5N6R9Q9"/>
<sequence>MEIDHFSHEHPLTLIQSEKKIRRKYRNNIRCKGCEKSCNFPLYGCPECSFYLDKSCAELPDEFKNPFHPHPLTLVLDADISFSCQACFKGCNGIHFRCEVCDIDLDIDCALLRPPVEEGFKQLQHFTHLHPLALVEKKDIEVTRRVKCLVCGEHCSGPCYGCDPCGVFLHQPCAEFEYPPEIQHYIHPCPLALHTQVHSFRCRACDTCVLGICYRCELCTFYIDVECALLRSIESEDQAQIKHFSHRHPLFFEEINDGDQIYCFACGTDCSGPTYVCSQREFSLHESCASVSPKIYDLLHPQHPLTLVVRRAEESTTQEGFRCNVCCDDCNDLTYRCGPCNFNLHEHCTRQLPTIKYEGHRHLLLYVEKIGLEAKCNFCDNHCDSSLLRCPLCNFNLHLRCSPLPPTINHNCHIDSLILKESPAEDEIDEEFYCNACEEEREPRYPIYYCAECPFVADVSCVISEVTRWLKGEYGDVDLRMPEGKFSGKVISEKAGNKEDIEICQKEEAQAIRVRGDVGVQEAEVMYAITSGHRSKLFSEDEQMELKHILLDKEMETSSAGERSFDEQDNLDISIYWDKEYTELKQKLDSSPAEDYMEFWEEKEEFVNVGDYLVPESLAPILKSLFAKYGDVSVDDISPRVKMFLFVILCRTIDSMCKTRVLDISEGQLINWWKYLKALQSAGFKIEFALDHLDRVVHAYIGLQLTERVSKNLVNLDEEISKKSEEVEKLEKNLRVLKVRRKHISEESGKKSRLIEECLTEATKLKWRKAGEGLQLNKLG</sequence>
<protein>
    <recommendedName>
        <fullName evidence="6">Phorbol-ester/DAG-type domain-containing protein</fullName>
    </recommendedName>
</protein>
<evidence type="ECO:0000256" key="2">
    <source>
        <dbReference type="ARBA" id="ARBA00022737"/>
    </source>
</evidence>
<dbReference type="Pfam" id="PF03107">
    <property type="entry name" value="C1_2"/>
    <property type="match status" value="6"/>
</dbReference>
<dbReference type="EMBL" id="CM017325">
    <property type="protein sequence ID" value="KAE8056835.1"/>
    <property type="molecule type" value="Genomic_DNA"/>
</dbReference>
<dbReference type="OrthoDB" id="1751421at2759"/>
<evidence type="ECO:0000256" key="4">
    <source>
        <dbReference type="ARBA" id="ARBA00022833"/>
    </source>
</evidence>
<dbReference type="InterPro" id="IPR046349">
    <property type="entry name" value="C1-like_sf"/>
</dbReference>
<dbReference type="InterPro" id="IPR001965">
    <property type="entry name" value="Znf_PHD"/>
</dbReference>
<dbReference type="PANTHER" id="PTHR46288:SF27">
    <property type="entry name" value="CYSTEINE_HISTIDINE-RICH C1 DOMAIN FAMILY PROTEIN"/>
    <property type="match status" value="1"/>
</dbReference>
<keyword evidence="8" id="KW-1185">Reference proteome</keyword>
<dbReference type="InterPro" id="IPR002219">
    <property type="entry name" value="PKC_DAG/PE"/>
</dbReference>
<keyword evidence="5" id="KW-0175">Coiled coil</keyword>
<name>A0A5N6R9Q9_9ROSI</name>
<proteinExistence type="predicted"/>
<gene>
    <name evidence="7" type="ORF">FH972_013571</name>
</gene>
<evidence type="ECO:0000256" key="1">
    <source>
        <dbReference type="ARBA" id="ARBA00022723"/>
    </source>
</evidence>
<keyword evidence="1" id="KW-0479">Metal-binding</keyword>
<dbReference type="InterPro" id="IPR004146">
    <property type="entry name" value="DC1"/>
</dbReference>
<dbReference type="PANTHER" id="PTHR46288">
    <property type="entry name" value="PHORBOL-ESTER/DAG-TYPE DOMAIN-CONTAINING PROTEIN"/>
    <property type="match status" value="1"/>
</dbReference>
<evidence type="ECO:0000256" key="3">
    <source>
        <dbReference type="ARBA" id="ARBA00022771"/>
    </source>
</evidence>
<dbReference type="Proteomes" id="UP000327013">
    <property type="component" value="Chromosome 5"/>
</dbReference>
<feature type="domain" description="Phorbol-ester/DAG-type" evidence="6">
    <location>
        <begin position="359"/>
        <end position="412"/>
    </location>
</feature>
<dbReference type="SMART" id="SM00249">
    <property type="entry name" value="PHD"/>
    <property type="match status" value="3"/>
</dbReference>
<evidence type="ECO:0000256" key="5">
    <source>
        <dbReference type="SAM" id="Coils"/>
    </source>
</evidence>
<feature type="coiled-coil region" evidence="5">
    <location>
        <begin position="706"/>
        <end position="747"/>
    </location>
</feature>
<dbReference type="SUPFAM" id="SSF57889">
    <property type="entry name" value="Cysteine-rich domain"/>
    <property type="match status" value="6"/>
</dbReference>
<dbReference type="PROSITE" id="PS50081">
    <property type="entry name" value="ZF_DAG_PE_2"/>
    <property type="match status" value="1"/>
</dbReference>
<keyword evidence="2" id="KW-0677">Repeat</keyword>
<accession>A0A5N6R9Q9</accession>
<dbReference type="SMART" id="SM00109">
    <property type="entry name" value="C1"/>
    <property type="match status" value="2"/>
</dbReference>
<reference evidence="7 8" key="1">
    <citation type="submission" date="2019-06" db="EMBL/GenBank/DDBJ databases">
        <title>A chromosomal-level reference genome of Carpinus fangiana (Coryloideae, Betulaceae).</title>
        <authorList>
            <person name="Yang X."/>
            <person name="Wang Z."/>
            <person name="Zhang L."/>
            <person name="Hao G."/>
            <person name="Liu J."/>
            <person name="Yang Y."/>
        </authorList>
    </citation>
    <scope>NUCLEOTIDE SEQUENCE [LARGE SCALE GENOMIC DNA]</scope>
    <source>
        <strain evidence="7">Cfa_2016G</strain>
        <tissue evidence="7">Leaf</tissue>
    </source>
</reference>